<feature type="compositionally biased region" description="Low complexity" evidence="7">
    <location>
        <begin position="494"/>
        <end position="518"/>
    </location>
</feature>
<keyword evidence="5 8" id="KW-1133">Transmembrane helix</keyword>
<dbReference type="InterPro" id="IPR004869">
    <property type="entry name" value="MMPL_dom"/>
</dbReference>
<dbReference type="InterPro" id="IPR000731">
    <property type="entry name" value="SSD"/>
</dbReference>
<keyword evidence="6 8" id="KW-0472">Membrane</keyword>
<evidence type="ECO:0000256" key="3">
    <source>
        <dbReference type="ARBA" id="ARBA00022475"/>
    </source>
</evidence>
<evidence type="ECO:0000313" key="10">
    <source>
        <dbReference type="EMBL" id="SDZ87232.1"/>
    </source>
</evidence>
<dbReference type="InterPro" id="IPR050545">
    <property type="entry name" value="Mycobact_MmpL"/>
</dbReference>
<dbReference type="SUPFAM" id="SSF82866">
    <property type="entry name" value="Multidrug efflux transporter AcrB transmembrane domain"/>
    <property type="match status" value="2"/>
</dbReference>
<keyword evidence="11" id="KW-1185">Reference proteome</keyword>
<dbReference type="Proteomes" id="UP000199288">
    <property type="component" value="Unassembled WGS sequence"/>
</dbReference>
<dbReference type="GO" id="GO:0005886">
    <property type="term" value="C:plasma membrane"/>
    <property type="evidence" value="ECO:0007669"/>
    <property type="project" value="UniProtKB-SubCell"/>
</dbReference>
<feature type="transmembrane region" description="Helical" evidence="8">
    <location>
        <begin position="252"/>
        <end position="273"/>
    </location>
</feature>
<keyword evidence="4 8" id="KW-0812">Transmembrane</keyword>
<dbReference type="OrthoDB" id="2365435at2"/>
<dbReference type="PANTHER" id="PTHR33406:SF6">
    <property type="entry name" value="MEMBRANE PROTEIN YDGH-RELATED"/>
    <property type="match status" value="1"/>
</dbReference>
<evidence type="ECO:0000313" key="11">
    <source>
        <dbReference type="Proteomes" id="UP000199288"/>
    </source>
</evidence>
<gene>
    <name evidence="10" type="ORF">SAMN02910418_00474</name>
</gene>
<keyword evidence="3" id="KW-1003">Cell membrane</keyword>
<proteinExistence type="inferred from homology"/>
<dbReference type="Gene3D" id="1.20.1640.10">
    <property type="entry name" value="Multidrug efflux transporter AcrB transmembrane domain"/>
    <property type="match status" value="2"/>
</dbReference>
<name>A0A1H3WLL8_9ACTO</name>
<dbReference type="Pfam" id="PF03176">
    <property type="entry name" value="MMPL"/>
    <property type="match status" value="2"/>
</dbReference>
<organism evidence="10 11">
    <name type="scientific">Bowdeniella nasicola</name>
    <dbReference type="NCBI Taxonomy" id="208480"/>
    <lineage>
        <taxon>Bacteria</taxon>
        <taxon>Bacillati</taxon>
        <taxon>Actinomycetota</taxon>
        <taxon>Actinomycetes</taxon>
        <taxon>Actinomycetales</taxon>
        <taxon>Actinomycetaceae</taxon>
        <taxon>Bowdeniella</taxon>
    </lineage>
</organism>
<feature type="transmembrane region" description="Helical" evidence="8">
    <location>
        <begin position="614"/>
        <end position="636"/>
    </location>
</feature>
<feature type="transmembrane region" description="Helical" evidence="8">
    <location>
        <begin position="648"/>
        <end position="666"/>
    </location>
</feature>
<feature type="domain" description="SSD" evidence="9">
    <location>
        <begin position="617"/>
        <end position="745"/>
    </location>
</feature>
<feature type="transmembrane region" description="Helical" evidence="8">
    <location>
        <begin position="326"/>
        <end position="349"/>
    </location>
</feature>
<dbReference type="AlphaFoldDB" id="A0A1H3WLL8"/>
<feature type="domain" description="SSD" evidence="9">
    <location>
        <begin position="253"/>
        <end position="348"/>
    </location>
</feature>
<evidence type="ECO:0000256" key="6">
    <source>
        <dbReference type="ARBA" id="ARBA00023136"/>
    </source>
</evidence>
<feature type="transmembrane region" description="Helical" evidence="8">
    <location>
        <begin position="715"/>
        <end position="735"/>
    </location>
</feature>
<feature type="transmembrane region" description="Helical" evidence="8">
    <location>
        <begin position="193"/>
        <end position="211"/>
    </location>
</feature>
<feature type="transmembrane region" description="Helical" evidence="8">
    <location>
        <begin position="588"/>
        <end position="607"/>
    </location>
</feature>
<evidence type="ECO:0000256" key="7">
    <source>
        <dbReference type="SAM" id="MobiDB-lite"/>
    </source>
</evidence>
<evidence type="ECO:0000256" key="8">
    <source>
        <dbReference type="SAM" id="Phobius"/>
    </source>
</evidence>
<evidence type="ECO:0000256" key="4">
    <source>
        <dbReference type="ARBA" id="ARBA00022692"/>
    </source>
</evidence>
<feature type="transmembrane region" description="Helical" evidence="8">
    <location>
        <begin position="294"/>
        <end position="314"/>
    </location>
</feature>
<feature type="transmembrane region" description="Helical" evidence="8">
    <location>
        <begin position="687"/>
        <end position="709"/>
    </location>
</feature>
<feature type="region of interest" description="Disordered" evidence="7">
    <location>
        <begin position="469"/>
        <end position="528"/>
    </location>
</feature>
<feature type="transmembrane region" description="Helical" evidence="8">
    <location>
        <begin position="218"/>
        <end position="240"/>
    </location>
</feature>
<evidence type="ECO:0000256" key="1">
    <source>
        <dbReference type="ARBA" id="ARBA00004651"/>
    </source>
</evidence>
<evidence type="ECO:0000256" key="5">
    <source>
        <dbReference type="ARBA" id="ARBA00022989"/>
    </source>
</evidence>
<dbReference type="PANTHER" id="PTHR33406">
    <property type="entry name" value="MEMBRANE PROTEIN MJ1562-RELATED"/>
    <property type="match status" value="1"/>
</dbReference>
<evidence type="ECO:0000256" key="2">
    <source>
        <dbReference type="ARBA" id="ARBA00010157"/>
    </source>
</evidence>
<sequence length="773" mass="81183">MPKLLTRLPIRLVFLAVWLVILAFGGMAQGKLSSVQENDSASFLSADAESTRAAAAAQEFLEADTIPVLVTGASDQELTKEEIGQFQEFAQTLFDTEITDPTTGDKVTIGELSKAEKAAAIPSEDLKAILIPLDVPKKVADARGEGTSGIGTVVDALRSAIKDADVPAGMELHVAGPGGYIADLVGAFGGVDLLLLLVALGVVAVILLIVYRSPILPIAVLATDLFALCGAALLVYQLAANEILTLDGQSQGIMSILVIGATTDYSLLLVARYREALSEHELPRDAMVAALKGATPAIVASGATVIVGLLALLLSGLSATRSLGPIATIGIVAALLAALTLLPALLLILGKRSRRFFWPSIPRTDSEHREKHRLWSAVARFVARRDRMVWIGTALLLITASALAPTFKANGTSDSDILIRGSDAVSGNQVLEDHFPAGAVQPVQVIVTEDEASSVADAIADLDGVEDVKPYADVPEGMPPGAGGQGEQGPPPDAEGAPTDAEGAPADAEGAPADAEGAPSEEQAPPEPKVVDGKVMLEVATEHLPDDPRSWDVVNTVRSVAHEADSDALVGGAAAEKLDTRDTARADIWRVVPITLLGIFIMLIILLRSLAAPLMLIVANCLSFLATMGLAALAFNHLLDLPGADPSVPLYGFVFLVALGIDYTIFLMTRVREESMHHPTKEALRKALATTGGVITSAGLVLAATFAVLSVIPLLFMLQLAVIVALGVLIDTFIVRTLLVGGFTHDVAEWIWWPAKRRHNSDGDVADKERETA</sequence>
<dbReference type="RefSeq" id="WP_092561589.1">
    <property type="nucleotide sequence ID" value="NZ_FNQV01000002.1"/>
</dbReference>
<protein>
    <submittedName>
        <fullName evidence="10">Putative drug exporter of the RND superfamily</fullName>
    </submittedName>
</protein>
<accession>A0A1H3WLL8</accession>
<dbReference type="PROSITE" id="PS50156">
    <property type="entry name" value="SSD"/>
    <property type="match status" value="2"/>
</dbReference>
<evidence type="ECO:0000259" key="9">
    <source>
        <dbReference type="PROSITE" id="PS50156"/>
    </source>
</evidence>
<feature type="transmembrane region" description="Helical" evidence="8">
    <location>
        <begin position="388"/>
        <end position="407"/>
    </location>
</feature>
<dbReference type="EMBL" id="FNQV01000002">
    <property type="protein sequence ID" value="SDZ87232.1"/>
    <property type="molecule type" value="Genomic_DNA"/>
</dbReference>
<comment type="similarity">
    <text evidence="2">Belongs to the resistance-nodulation-cell division (RND) (TC 2.A.6) family. MmpL subfamily.</text>
</comment>
<comment type="subcellular location">
    <subcellularLocation>
        <location evidence="1">Cell membrane</location>
        <topology evidence="1">Multi-pass membrane protein</topology>
    </subcellularLocation>
</comment>
<reference evidence="11" key="1">
    <citation type="submission" date="2016-10" db="EMBL/GenBank/DDBJ databases">
        <authorList>
            <person name="Varghese N."/>
            <person name="Submissions S."/>
        </authorList>
    </citation>
    <scope>NUCLEOTIDE SEQUENCE [LARGE SCALE GENOMIC DNA]</scope>
    <source>
        <strain evidence="11">KPR-1</strain>
    </source>
</reference>